<dbReference type="EMBL" id="JACHCB010000016">
    <property type="protein sequence ID" value="MBB6112102.1"/>
    <property type="molecule type" value="Genomic_DNA"/>
</dbReference>
<gene>
    <name evidence="2" type="ORF">HDF22_002014</name>
    <name evidence="1" type="ORF">HDF23_004875</name>
</gene>
<organism evidence="2 4">
    <name type="scientific">Mucilaginibacter lappiensis</name>
    <dbReference type="NCBI Taxonomy" id="354630"/>
    <lineage>
        <taxon>Bacteria</taxon>
        <taxon>Pseudomonadati</taxon>
        <taxon>Bacteroidota</taxon>
        <taxon>Sphingobacteriia</taxon>
        <taxon>Sphingobacteriales</taxon>
        <taxon>Sphingobacteriaceae</taxon>
        <taxon>Mucilaginibacter</taxon>
    </lineage>
</organism>
<dbReference type="Proteomes" id="UP000541583">
    <property type="component" value="Unassembled WGS sequence"/>
</dbReference>
<proteinExistence type="predicted"/>
<protein>
    <recommendedName>
        <fullName evidence="5">Na+-translocating membrane potential-generating system MpsC domain-containing protein</fullName>
    </recommendedName>
</protein>
<name>A0A841JIT3_9SPHI</name>
<evidence type="ECO:0000313" key="4">
    <source>
        <dbReference type="Proteomes" id="UP000548326"/>
    </source>
</evidence>
<evidence type="ECO:0000313" key="3">
    <source>
        <dbReference type="Proteomes" id="UP000541583"/>
    </source>
</evidence>
<keyword evidence="3" id="KW-1185">Reference proteome</keyword>
<evidence type="ECO:0000313" key="1">
    <source>
        <dbReference type="EMBL" id="MBB6112102.1"/>
    </source>
</evidence>
<comment type="caution">
    <text evidence="2">The sequence shown here is derived from an EMBL/GenBank/DDBJ whole genome shotgun (WGS) entry which is preliminary data.</text>
</comment>
<accession>A0A841JIT3</accession>
<evidence type="ECO:0000313" key="2">
    <source>
        <dbReference type="EMBL" id="MBB6127901.1"/>
    </source>
</evidence>
<dbReference type="EMBL" id="JACHCA010000005">
    <property type="protein sequence ID" value="MBB6127901.1"/>
    <property type="molecule type" value="Genomic_DNA"/>
</dbReference>
<dbReference type="AlphaFoldDB" id="A0A841JIT3"/>
<dbReference type="RefSeq" id="WP_076377146.1">
    <property type="nucleotide sequence ID" value="NZ_FTMG01000016.1"/>
</dbReference>
<dbReference type="Proteomes" id="UP000548326">
    <property type="component" value="Unassembled WGS sequence"/>
</dbReference>
<dbReference type="OrthoDB" id="770966at2"/>
<reference evidence="3 4" key="1">
    <citation type="submission" date="2020-08" db="EMBL/GenBank/DDBJ databases">
        <title>Genomic Encyclopedia of Type Strains, Phase IV (KMG-V): Genome sequencing to study the core and pangenomes of soil and plant-associated prokaryotes.</title>
        <authorList>
            <person name="Whitman W."/>
        </authorList>
    </citation>
    <scope>NUCLEOTIDE SEQUENCE [LARGE SCALE GENOMIC DNA]</scope>
    <source>
        <strain evidence="1 3">ANJLi2</strain>
        <strain evidence="2 4">MP601</strain>
    </source>
</reference>
<evidence type="ECO:0008006" key="5">
    <source>
        <dbReference type="Google" id="ProtNLM"/>
    </source>
</evidence>
<sequence>MNEMITMAEIAARTLTVNVIHLLKSEIGEQGIVAALGNQVLISISKADFEQKLGNLLQKIYGAIDQHFPVRQDHLSVVIRDTDARYENVFKIWKSV</sequence>